<dbReference type="SUPFAM" id="SSF53955">
    <property type="entry name" value="Lysozyme-like"/>
    <property type="match status" value="1"/>
</dbReference>
<dbReference type="InterPro" id="IPR023346">
    <property type="entry name" value="Lysozyme-like_dom_sf"/>
</dbReference>
<comment type="caution">
    <text evidence="3">The sequence shown here is derived from an EMBL/GenBank/DDBJ whole genome shotgun (WGS) entry which is preliminary data.</text>
</comment>
<comment type="similarity">
    <text evidence="1">Belongs to the virb1 family.</text>
</comment>
<proteinExistence type="inferred from homology"/>
<name>A0A845M897_9RHOB</name>
<accession>A0A845M897</accession>
<evidence type="ECO:0000313" key="3">
    <source>
        <dbReference type="EMBL" id="MZR12874.1"/>
    </source>
</evidence>
<dbReference type="InterPro" id="IPR008258">
    <property type="entry name" value="Transglycosylase_SLT_dom_1"/>
</dbReference>
<organism evidence="3 4">
    <name type="scientific">Maritimibacter harenae</name>
    <dbReference type="NCBI Taxonomy" id="2606218"/>
    <lineage>
        <taxon>Bacteria</taxon>
        <taxon>Pseudomonadati</taxon>
        <taxon>Pseudomonadota</taxon>
        <taxon>Alphaproteobacteria</taxon>
        <taxon>Rhodobacterales</taxon>
        <taxon>Roseobacteraceae</taxon>
        <taxon>Maritimibacter</taxon>
    </lineage>
</organism>
<keyword evidence="4" id="KW-1185">Reference proteome</keyword>
<gene>
    <name evidence="3" type="ORF">GQE99_07550</name>
</gene>
<reference evidence="3 4" key="1">
    <citation type="submission" date="2019-12" db="EMBL/GenBank/DDBJ databases">
        <title>Maritimibacter sp. nov. sp. isolated from sea sand.</title>
        <authorList>
            <person name="Kim J."/>
            <person name="Jeong S.E."/>
            <person name="Jung H.S."/>
            <person name="Jeon C.O."/>
        </authorList>
    </citation>
    <scope>NUCLEOTIDE SEQUENCE [LARGE SCALE GENOMIC DNA]</scope>
    <source>
        <strain evidence="3 4">DP07</strain>
    </source>
</reference>
<dbReference type="EMBL" id="WTUX01000011">
    <property type="protein sequence ID" value="MZR12874.1"/>
    <property type="molecule type" value="Genomic_DNA"/>
</dbReference>
<dbReference type="Pfam" id="PF01464">
    <property type="entry name" value="SLT"/>
    <property type="match status" value="1"/>
</dbReference>
<feature type="domain" description="Transglycosylase SLT" evidence="2">
    <location>
        <begin position="35"/>
        <end position="107"/>
    </location>
</feature>
<evidence type="ECO:0000259" key="2">
    <source>
        <dbReference type="Pfam" id="PF01464"/>
    </source>
</evidence>
<dbReference type="Gene3D" id="1.10.530.10">
    <property type="match status" value="1"/>
</dbReference>
<dbReference type="Proteomes" id="UP000467322">
    <property type="component" value="Unassembled WGS sequence"/>
</dbReference>
<evidence type="ECO:0000313" key="4">
    <source>
        <dbReference type="Proteomes" id="UP000467322"/>
    </source>
</evidence>
<evidence type="ECO:0000256" key="1">
    <source>
        <dbReference type="ARBA" id="ARBA00009387"/>
    </source>
</evidence>
<protein>
    <submittedName>
        <fullName evidence="3">Transglycosylase SLT domain-containing protein</fullName>
    </submittedName>
</protein>
<sequence length="146" mass="15906">MTSLDSHGRNLTAIIPGDIDTWCPGYRTADLDGRKAFWTGLISTLAKHESTWRQTAVGGGGLWFGLVQIAPATARAYGCDARSGEALKDGNANLSCAVRIMNRTVARDGVVSQNMRGVAADWGPFHSRTKREDMITWTKQQSYCQG</sequence>
<dbReference type="AlphaFoldDB" id="A0A845M897"/>